<dbReference type="EMBL" id="QBMN01000001">
    <property type="protein sequence ID" value="PZO45796.1"/>
    <property type="molecule type" value="Genomic_DNA"/>
</dbReference>
<dbReference type="InterPro" id="IPR011335">
    <property type="entry name" value="Restrct_endonuc-II-like"/>
</dbReference>
<dbReference type="PANTHER" id="PTHR33352:SF2">
    <property type="entry name" value="SLL0995 PROTEIN"/>
    <property type="match status" value="1"/>
</dbReference>
<proteinExistence type="predicted"/>
<sequence length="218" mass="25082">MVQTSIEPYLLYPDSDGKPMADNTVQYGWIVCLVTHLKHLFKGQTVFVAGDLLWYLEQVLEPPAPAQAPDVMVVLGRPEGERGSYKQWEEDNIAPQVVFEILSPSNTAREMLNKQLFYRRHGVLEMFFYDPDSYDFWGLVRPDQDYDFSPVTALNFPWTSPTLGIRLEMFDDGLAVFYPNGKPFQDPDVVLAERDRAQQERDRAFAKLRELGIDPSEL</sequence>
<dbReference type="SUPFAM" id="SSF52980">
    <property type="entry name" value="Restriction endonuclease-like"/>
    <property type="match status" value="1"/>
</dbReference>
<dbReference type="CDD" id="cd06260">
    <property type="entry name" value="DUF820-like"/>
    <property type="match status" value="1"/>
</dbReference>
<accession>A0A2W4WLM2</accession>
<comment type="caution">
    <text evidence="2">The sequence shown here is derived from an EMBL/GenBank/DDBJ whole genome shotgun (WGS) entry which is preliminary data.</text>
</comment>
<evidence type="ECO:0000259" key="1">
    <source>
        <dbReference type="Pfam" id="PF05685"/>
    </source>
</evidence>
<dbReference type="Gene3D" id="3.90.1570.10">
    <property type="entry name" value="tt1808, chain A"/>
    <property type="match status" value="1"/>
</dbReference>
<gene>
    <name evidence="2" type="ORF">DCF17_00145</name>
</gene>
<reference evidence="3" key="1">
    <citation type="submission" date="2018-04" db="EMBL/GenBank/DDBJ databases">
        <authorList>
            <person name="Cornet L."/>
        </authorList>
    </citation>
    <scope>NUCLEOTIDE SEQUENCE [LARGE SCALE GENOMIC DNA]</scope>
</reference>
<reference evidence="2 3" key="2">
    <citation type="submission" date="2018-06" db="EMBL/GenBank/DDBJ databases">
        <title>Metagenomic assembly of (sub)arctic Cyanobacteria and their associated microbiome from non-axenic cultures.</title>
        <authorList>
            <person name="Baurain D."/>
        </authorList>
    </citation>
    <scope>NUCLEOTIDE SEQUENCE [LARGE SCALE GENOMIC DNA]</scope>
    <source>
        <strain evidence="2">ULC041bin1</strain>
    </source>
</reference>
<dbReference type="InterPro" id="IPR008538">
    <property type="entry name" value="Uma2"/>
</dbReference>
<dbReference type="InterPro" id="IPR012296">
    <property type="entry name" value="Nuclease_put_TT1808"/>
</dbReference>
<dbReference type="AlphaFoldDB" id="A0A2W4WLM2"/>
<dbReference type="Proteomes" id="UP000249081">
    <property type="component" value="Unassembled WGS sequence"/>
</dbReference>
<dbReference type="Pfam" id="PF05685">
    <property type="entry name" value="Uma2"/>
    <property type="match status" value="1"/>
</dbReference>
<evidence type="ECO:0000313" key="3">
    <source>
        <dbReference type="Proteomes" id="UP000249081"/>
    </source>
</evidence>
<name>A0A2W4WLM2_9CYAN</name>
<dbReference type="PANTHER" id="PTHR33352">
    <property type="entry name" value="SLR1095 PROTEIN"/>
    <property type="match status" value="1"/>
</dbReference>
<evidence type="ECO:0000313" key="2">
    <source>
        <dbReference type="EMBL" id="PZO45796.1"/>
    </source>
</evidence>
<organism evidence="2 3">
    <name type="scientific">Shackletoniella antarctica</name>
    <dbReference type="NCBI Taxonomy" id="268115"/>
    <lineage>
        <taxon>Bacteria</taxon>
        <taxon>Bacillati</taxon>
        <taxon>Cyanobacteriota</taxon>
        <taxon>Cyanophyceae</taxon>
        <taxon>Oculatellales</taxon>
        <taxon>Oculatellaceae</taxon>
        <taxon>Shackletoniella</taxon>
    </lineage>
</organism>
<protein>
    <recommendedName>
        <fullName evidence="1">Putative restriction endonuclease domain-containing protein</fullName>
    </recommendedName>
</protein>
<feature type="domain" description="Putative restriction endonuclease" evidence="1">
    <location>
        <begin position="40"/>
        <end position="160"/>
    </location>
</feature>